<proteinExistence type="inferred from homology"/>
<evidence type="ECO:0000256" key="6">
    <source>
        <dbReference type="ARBA" id="ARBA00023049"/>
    </source>
</evidence>
<comment type="similarity">
    <text evidence="1">Belongs to the peptidase M16 family.</text>
</comment>
<evidence type="ECO:0000259" key="9">
    <source>
        <dbReference type="Pfam" id="PF16187"/>
    </source>
</evidence>
<evidence type="ECO:0000313" key="11">
    <source>
        <dbReference type="Proteomes" id="UP000192247"/>
    </source>
</evidence>
<dbReference type="GO" id="GO:0008237">
    <property type="term" value="F:metallopeptidase activity"/>
    <property type="evidence" value="ECO:0007669"/>
    <property type="project" value="UniProtKB-KW"/>
</dbReference>
<keyword evidence="11" id="KW-1185">Reference proteome</keyword>
<dbReference type="InterPro" id="IPR007863">
    <property type="entry name" value="Peptidase_M16_C"/>
</dbReference>
<dbReference type="Proteomes" id="UP000192247">
    <property type="component" value="Unassembled WGS sequence"/>
</dbReference>
<gene>
    <name evidence="10" type="ORF">BIW11_04302</name>
</gene>
<dbReference type="GO" id="GO:0046872">
    <property type="term" value="F:metal ion binding"/>
    <property type="evidence" value="ECO:0007669"/>
    <property type="project" value="UniProtKB-KW"/>
</dbReference>
<keyword evidence="2" id="KW-0645">Protease</keyword>
<dbReference type="STRING" id="418985.A0A1V9X876"/>
<keyword evidence="6" id="KW-0482">Metalloprotease</keyword>
<name>A0A1V9X876_9ACAR</name>
<dbReference type="Gene3D" id="3.30.830.10">
    <property type="entry name" value="Metalloenzyme, LuxS/M16 peptidase-like"/>
    <property type="match status" value="4"/>
</dbReference>
<accession>A0A1V9X876</accession>
<sequence>YPKENEYIKFVLKHGGSANAFASRDTTVYLLEIIESALAGGLDRLAHLFIEPTLSQDAIDREIYSLEAEFWMHQCQNPFRISELISHLIGKDHPMGLFKWGNMETLIKRPRAAWIDVRNELLSFFNRYYSASNMSLCVMSNRPLDQVEQLVRTSFGAIKRLKEDHPITYQIQPKTPHLVPKPAFYKLYKAALVGKDAGILFQWVLPPQKTFYKEKAIEYLNYVIGHESSGGLYDYLHKRGWAVRLMAGPDRDEFRDNSFCTMFQIEIKLTDEGVRYLADLTGAVHQFLHMIRKAGPQRRLWDELQQMNETNFCFQSPTEPVEYVQEVAVAMQYFPLEHYLCGPILFMRYDAEHIQSLMNLLTPDKCNILLLSSEFAKETAAFNQREPSMGILYKIEDYPDSWRRLWSDDSEFQNEFRFPEQNPFAATDFSVEVDRLNKGVPRLIRNTSRTRLWYLSDSRYFLPKCFVNIRFLSNLSETMQSQTCTELMLRVLTQLLAEINSYAEVASLEVDVALEFKFSGFNATLPSLVKIVMKTLCEFDCSDTVFETVKITMMRDQLNSTRQNKLYADDILSAVLYNNFAPLSEKYRCLERLTKDDVVQRAHELCGAPLEAYVHGNIDWSKVLMLFIDIESILEKRISETLPGEYNKGPKNYGPPAINGDTYVRALSTNPVEKCSRIVNFYMYPITKELDDVIVQLLVMLMRQEVIQHLRTSWKLGYDPECSMKYYDHSIGFTVSISPMADRHTLSYIDDKFDEFVEKMFRQFTCVDRAEFEAAKDVLVKVKPRPTDPLTGHQQQRYWGQIAHKIVEFSPIGTPCTMLNASQLSCETFRLCVSRMISSRVKLSVQVVAYGKAALEECIGGDVIWQQYDSKPNKDLPEFDDMPRVKRLLIPKNAGMKKYLIGDFDKLFPRPSVQMRERAGSRYCGVNRTVPGLRRRAQRADKLQGNSLEKTRIDAYVLRFRTQSEGGLSLFLRKGFNTAPGN</sequence>
<dbReference type="GO" id="GO:0006508">
    <property type="term" value="P:proteolysis"/>
    <property type="evidence" value="ECO:0007669"/>
    <property type="project" value="UniProtKB-KW"/>
</dbReference>
<dbReference type="OrthoDB" id="7696897at2759"/>
<dbReference type="InterPro" id="IPR011765">
    <property type="entry name" value="Pept_M16_N"/>
</dbReference>
<dbReference type="Pfam" id="PF00675">
    <property type="entry name" value="Peptidase_M16"/>
    <property type="match status" value="1"/>
</dbReference>
<evidence type="ECO:0000256" key="4">
    <source>
        <dbReference type="ARBA" id="ARBA00022801"/>
    </source>
</evidence>
<dbReference type="InterPro" id="IPR032632">
    <property type="entry name" value="Peptidase_M16_M"/>
</dbReference>
<dbReference type="Pfam" id="PF05193">
    <property type="entry name" value="Peptidase_M16_C"/>
    <property type="match status" value="1"/>
</dbReference>
<feature type="non-terminal residue" evidence="10">
    <location>
        <position position="1"/>
    </location>
</feature>
<organism evidence="10 11">
    <name type="scientific">Tropilaelaps mercedesae</name>
    <dbReference type="NCBI Taxonomy" id="418985"/>
    <lineage>
        <taxon>Eukaryota</taxon>
        <taxon>Metazoa</taxon>
        <taxon>Ecdysozoa</taxon>
        <taxon>Arthropoda</taxon>
        <taxon>Chelicerata</taxon>
        <taxon>Arachnida</taxon>
        <taxon>Acari</taxon>
        <taxon>Parasitiformes</taxon>
        <taxon>Mesostigmata</taxon>
        <taxon>Gamasina</taxon>
        <taxon>Dermanyssoidea</taxon>
        <taxon>Laelapidae</taxon>
        <taxon>Tropilaelaps</taxon>
    </lineage>
</organism>
<evidence type="ECO:0000259" key="8">
    <source>
        <dbReference type="Pfam" id="PF05193"/>
    </source>
</evidence>
<evidence type="ECO:0000256" key="5">
    <source>
        <dbReference type="ARBA" id="ARBA00022833"/>
    </source>
</evidence>
<dbReference type="InterPro" id="IPR011249">
    <property type="entry name" value="Metalloenz_LuxS/M16"/>
</dbReference>
<protein>
    <submittedName>
        <fullName evidence="10">Nardilysin-like</fullName>
    </submittedName>
</protein>
<dbReference type="InterPro" id="IPR050626">
    <property type="entry name" value="Peptidase_M16"/>
</dbReference>
<evidence type="ECO:0000313" key="10">
    <source>
        <dbReference type="EMBL" id="OQR69744.1"/>
    </source>
</evidence>
<dbReference type="FunFam" id="3.30.830.10:FF:000005">
    <property type="entry name" value="nardilysin isoform X1"/>
    <property type="match status" value="1"/>
</dbReference>
<dbReference type="InParanoid" id="A0A1V9X876"/>
<feature type="domain" description="Peptidase M16 C-terminal" evidence="8">
    <location>
        <begin position="118"/>
        <end position="306"/>
    </location>
</feature>
<evidence type="ECO:0000256" key="3">
    <source>
        <dbReference type="ARBA" id="ARBA00022723"/>
    </source>
</evidence>
<keyword evidence="3" id="KW-0479">Metal-binding</keyword>
<keyword evidence="4" id="KW-0378">Hydrolase</keyword>
<dbReference type="PANTHER" id="PTHR43690">
    <property type="entry name" value="NARDILYSIN"/>
    <property type="match status" value="1"/>
</dbReference>
<evidence type="ECO:0000256" key="1">
    <source>
        <dbReference type="ARBA" id="ARBA00007261"/>
    </source>
</evidence>
<evidence type="ECO:0000256" key="2">
    <source>
        <dbReference type="ARBA" id="ARBA00022670"/>
    </source>
</evidence>
<keyword evidence="5" id="KW-0862">Zinc</keyword>
<dbReference type="EMBL" id="MNPL01019996">
    <property type="protein sequence ID" value="OQR69744.1"/>
    <property type="molecule type" value="Genomic_DNA"/>
</dbReference>
<feature type="domain" description="Peptidase M16 middle/third" evidence="9">
    <location>
        <begin position="312"/>
        <end position="588"/>
    </location>
</feature>
<dbReference type="FunCoup" id="A0A1V9X876">
    <property type="interactions" value="896"/>
</dbReference>
<feature type="domain" description="Peptidase M16 N-terminal" evidence="7">
    <location>
        <begin position="1"/>
        <end position="76"/>
    </location>
</feature>
<dbReference type="AlphaFoldDB" id="A0A1V9X876"/>
<comment type="caution">
    <text evidence="10">The sequence shown here is derived from an EMBL/GenBank/DDBJ whole genome shotgun (WGS) entry which is preliminary data.</text>
</comment>
<reference evidence="10 11" key="1">
    <citation type="journal article" date="2017" name="Gigascience">
        <title>Draft genome of the honey bee ectoparasitic mite, Tropilaelaps mercedesae, is shaped by the parasitic life history.</title>
        <authorList>
            <person name="Dong X."/>
            <person name="Armstrong S.D."/>
            <person name="Xia D."/>
            <person name="Makepeace B.L."/>
            <person name="Darby A.C."/>
            <person name="Kadowaki T."/>
        </authorList>
    </citation>
    <scope>NUCLEOTIDE SEQUENCE [LARGE SCALE GENOMIC DNA]</scope>
    <source>
        <strain evidence="10">Wuxi-XJTLU</strain>
    </source>
</reference>
<evidence type="ECO:0000259" key="7">
    <source>
        <dbReference type="Pfam" id="PF00675"/>
    </source>
</evidence>
<dbReference type="SUPFAM" id="SSF63411">
    <property type="entry name" value="LuxS/MPP-like metallohydrolase"/>
    <property type="match status" value="4"/>
</dbReference>
<dbReference type="PANTHER" id="PTHR43690:SF18">
    <property type="entry name" value="INSULIN-DEGRADING ENZYME-RELATED"/>
    <property type="match status" value="1"/>
</dbReference>
<dbReference type="Pfam" id="PF16187">
    <property type="entry name" value="Peptidase_M16_M"/>
    <property type="match status" value="1"/>
</dbReference>